<reference evidence="1" key="1">
    <citation type="journal article" date="2021" name="J. Hered.">
        <title>Genome Assembly of Salicaceae Populus deltoides (Eastern Cottonwood) I-69 Based on Nanopore Sequencing and Hi-C Technologies.</title>
        <authorList>
            <person name="Bai S."/>
            <person name="Wu H."/>
            <person name="Zhang J."/>
            <person name="Pan Z."/>
            <person name="Zhao W."/>
            <person name="Li Z."/>
            <person name="Tong C."/>
        </authorList>
    </citation>
    <scope>NUCLEOTIDE SEQUENCE</scope>
    <source>
        <tissue evidence="1">Leaf</tissue>
    </source>
</reference>
<dbReference type="AlphaFoldDB" id="A0A8T2WGU5"/>
<protein>
    <submittedName>
        <fullName evidence="1">Uncharacterized protein</fullName>
    </submittedName>
</protein>
<evidence type="ECO:0000313" key="2">
    <source>
        <dbReference type="Proteomes" id="UP000807159"/>
    </source>
</evidence>
<proteinExistence type="predicted"/>
<gene>
    <name evidence="1" type="ORF">H0E87_031348</name>
</gene>
<accession>A0A8T2WGU5</accession>
<feature type="non-terminal residue" evidence="1">
    <location>
        <position position="1"/>
    </location>
</feature>
<sequence>AEAQAPVDGCVDVFGAVPVEVKHNGANAILVGIRLRGKSLKLIDWEEVSGRGSWTILES</sequence>
<dbReference type="EMBL" id="JACEGQ020000210">
    <property type="protein sequence ID" value="KAH8479413.1"/>
    <property type="molecule type" value="Genomic_DNA"/>
</dbReference>
<dbReference type="Proteomes" id="UP000807159">
    <property type="component" value="Unassembled WGS sequence"/>
</dbReference>
<keyword evidence="2" id="KW-1185">Reference proteome</keyword>
<name>A0A8T2WGU5_POPDE</name>
<organism evidence="1 2">
    <name type="scientific">Populus deltoides</name>
    <name type="common">Eastern poplar</name>
    <name type="synonym">Eastern cottonwood</name>
    <dbReference type="NCBI Taxonomy" id="3696"/>
    <lineage>
        <taxon>Eukaryota</taxon>
        <taxon>Viridiplantae</taxon>
        <taxon>Streptophyta</taxon>
        <taxon>Embryophyta</taxon>
        <taxon>Tracheophyta</taxon>
        <taxon>Spermatophyta</taxon>
        <taxon>Magnoliopsida</taxon>
        <taxon>eudicotyledons</taxon>
        <taxon>Gunneridae</taxon>
        <taxon>Pentapetalae</taxon>
        <taxon>rosids</taxon>
        <taxon>fabids</taxon>
        <taxon>Malpighiales</taxon>
        <taxon>Salicaceae</taxon>
        <taxon>Saliceae</taxon>
        <taxon>Populus</taxon>
    </lineage>
</organism>
<evidence type="ECO:0000313" key="1">
    <source>
        <dbReference type="EMBL" id="KAH8479413.1"/>
    </source>
</evidence>
<comment type="caution">
    <text evidence="1">The sequence shown here is derived from an EMBL/GenBank/DDBJ whole genome shotgun (WGS) entry which is preliminary data.</text>
</comment>